<dbReference type="AlphaFoldDB" id="A0A4Z0V2C3"/>
<dbReference type="GeneID" id="82148270"/>
<dbReference type="SUPFAM" id="SSF53448">
    <property type="entry name" value="Nucleotide-diphospho-sugar transferases"/>
    <property type="match status" value="1"/>
</dbReference>
<comment type="caution">
    <text evidence="4">The sequence shown here is derived from an EMBL/GenBank/DDBJ whole genome shotgun (WGS) entry which is preliminary data.</text>
</comment>
<dbReference type="PANTHER" id="PTHR43584:SF5">
    <property type="entry name" value="PROTEIN LICC"/>
    <property type="match status" value="1"/>
</dbReference>
<proteinExistence type="predicted"/>
<dbReference type="EMBL" id="SJSA01000001">
    <property type="protein sequence ID" value="TGG39286.1"/>
    <property type="molecule type" value="Genomic_DNA"/>
</dbReference>
<sequence>MSDNKRNAIIMAAGTSSRFVPLSAEIPKGLLEVKGEILIERQIRQLKEAGINDITIVTGYKAEMFKYLENKFGVELVLNEDYQRYNNTSSVICVLDRMKDTYICSSDNYFTNNVFCEEPRCSYYSALYAAGETKEYCLKVDEADNITDVTVGGKDSWYMIGHVYFSNDFSRKFKEILAKEYEKKETRQGYWEDVYIKFLNQLPPMKIHRYSDDAIHEFDSIDELRTFDKSYIRDTRSNVLKNIAFRLNCIEASLSQFEKIHYTGEDIAFSFIKDGEKYLFDSSDQTIRKL</sequence>
<organism evidence="4 5">
    <name type="scientific">Duncaniella freteri</name>
    <dbReference type="NCBI Taxonomy" id="2530391"/>
    <lineage>
        <taxon>Bacteria</taxon>
        <taxon>Pseudomonadati</taxon>
        <taxon>Bacteroidota</taxon>
        <taxon>Bacteroidia</taxon>
        <taxon>Bacteroidales</taxon>
        <taxon>Muribaculaceae</taxon>
        <taxon>Duncaniella</taxon>
    </lineage>
</organism>
<evidence type="ECO:0000256" key="1">
    <source>
        <dbReference type="ARBA" id="ARBA00022679"/>
    </source>
</evidence>
<accession>A0A4Z0V2C3</accession>
<dbReference type="InterPro" id="IPR029044">
    <property type="entry name" value="Nucleotide-diphossugar_trans"/>
</dbReference>
<gene>
    <name evidence="4" type="ORF">EZ315_00610</name>
</gene>
<dbReference type="Pfam" id="PF12804">
    <property type="entry name" value="NTP_transf_3"/>
    <property type="match status" value="1"/>
</dbReference>
<name>A0A4Z0V2C3_9BACT</name>
<keyword evidence="5" id="KW-1185">Reference proteome</keyword>
<keyword evidence="2 4" id="KW-0548">Nucleotidyltransferase</keyword>
<dbReference type="InterPro" id="IPR025877">
    <property type="entry name" value="MobA-like_NTP_Trfase"/>
</dbReference>
<evidence type="ECO:0000256" key="2">
    <source>
        <dbReference type="ARBA" id="ARBA00022695"/>
    </source>
</evidence>
<protein>
    <submittedName>
        <fullName evidence="4">Choline-phosphate cytidylyltransferase</fullName>
    </submittedName>
</protein>
<reference evidence="4 5" key="1">
    <citation type="submission" date="2019-02" db="EMBL/GenBank/DDBJ databases">
        <title>Isolation and identification of novel species under the genus Muribaculum.</title>
        <authorList>
            <person name="Miyake S."/>
            <person name="Ding Y."/>
            <person name="Low A."/>
            <person name="Soh M."/>
            <person name="Seedorf H."/>
        </authorList>
    </citation>
    <scope>NUCLEOTIDE SEQUENCE [LARGE SCALE GENOMIC DNA]</scope>
    <source>
        <strain evidence="4 5">TLL-A3</strain>
    </source>
</reference>
<dbReference type="Gene3D" id="3.90.550.10">
    <property type="entry name" value="Spore Coat Polysaccharide Biosynthesis Protein SpsA, Chain A"/>
    <property type="match status" value="1"/>
</dbReference>
<dbReference type="PANTHER" id="PTHR43584">
    <property type="entry name" value="NUCLEOTIDYL TRANSFERASE"/>
    <property type="match status" value="1"/>
</dbReference>
<dbReference type="Proteomes" id="UP000297635">
    <property type="component" value="Unassembled WGS sequence"/>
</dbReference>
<keyword evidence="1 4" id="KW-0808">Transferase</keyword>
<evidence type="ECO:0000313" key="4">
    <source>
        <dbReference type="EMBL" id="TGG39286.1"/>
    </source>
</evidence>
<dbReference type="InterPro" id="IPR050065">
    <property type="entry name" value="GlmU-like"/>
</dbReference>
<dbReference type="RefSeq" id="WP_135469681.1">
    <property type="nucleotide sequence ID" value="NZ_SJSA01000001.1"/>
</dbReference>
<dbReference type="GO" id="GO:0016779">
    <property type="term" value="F:nucleotidyltransferase activity"/>
    <property type="evidence" value="ECO:0007669"/>
    <property type="project" value="UniProtKB-KW"/>
</dbReference>
<evidence type="ECO:0000259" key="3">
    <source>
        <dbReference type="Pfam" id="PF12804"/>
    </source>
</evidence>
<feature type="domain" description="MobA-like NTP transferase" evidence="3">
    <location>
        <begin position="8"/>
        <end position="100"/>
    </location>
</feature>
<dbReference type="CDD" id="cd02523">
    <property type="entry name" value="PC_cytidylyltransferase"/>
    <property type="match status" value="1"/>
</dbReference>
<evidence type="ECO:0000313" key="5">
    <source>
        <dbReference type="Proteomes" id="UP000297635"/>
    </source>
</evidence>